<proteinExistence type="predicted"/>
<dbReference type="RefSeq" id="WP_184340073.1">
    <property type="nucleotide sequence ID" value="NZ_JACHIG010000005.1"/>
</dbReference>
<gene>
    <name evidence="2" type="ORF">HNQ65_002743</name>
</gene>
<accession>A0A7W7YBQ5</accession>
<evidence type="ECO:0000313" key="2">
    <source>
        <dbReference type="EMBL" id="MBB5033160.1"/>
    </source>
</evidence>
<dbReference type="EMBL" id="JACHIG010000005">
    <property type="protein sequence ID" value="MBB5033160.1"/>
    <property type="molecule type" value="Genomic_DNA"/>
</dbReference>
<name>A0A7W7YBQ5_9BACT</name>
<protein>
    <submittedName>
        <fullName evidence="2">Uncharacterized protein</fullName>
    </submittedName>
</protein>
<evidence type="ECO:0000256" key="1">
    <source>
        <dbReference type="SAM" id="Coils"/>
    </source>
</evidence>
<sequence length="171" mass="19628">MPAQDTNESLLSRLQKAEVQDEFEALMFDQKMHYTDLLEQLEKWSISSSLGALSRYKASRGGPWAMERAMRQEREFLEGHGADMDEATRKLVAMRIFQDAASPETSTKDVLRMREQEIQMAKLKQDAVKLEQAERKLALLESKVGTAKEAMESAELTDEEKVARWKQVFGR</sequence>
<dbReference type="AlphaFoldDB" id="A0A7W7YBQ5"/>
<reference evidence="2 3" key="1">
    <citation type="submission" date="2020-08" db="EMBL/GenBank/DDBJ databases">
        <title>Genomic Encyclopedia of Type Strains, Phase IV (KMG-IV): sequencing the most valuable type-strain genomes for metagenomic binning, comparative biology and taxonomic classification.</title>
        <authorList>
            <person name="Goeker M."/>
        </authorList>
    </citation>
    <scope>NUCLEOTIDE SEQUENCE [LARGE SCALE GENOMIC DNA]</scope>
    <source>
        <strain evidence="2 3">DSM 12252</strain>
    </source>
</reference>
<keyword evidence="3" id="KW-1185">Reference proteome</keyword>
<dbReference type="Proteomes" id="UP000590740">
    <property type="component" value="Unassembled WGS sequence"/>
</dbReference>
<organism evidence="2 3">
    <name type="scientific">Prosthecobacter vanneervenii</name>
    <dbReference type="NCBI Taxonomy" id="48466"/>
    <lineage>
        <taxon>Bacteria</taxon>
        <taxon>Pseudomonadati</taxon>
        <taxon>Verrucomicrobiota</taxon>
        <taxon>Verrucomicrobiia</taxon>
        <taxon>Verrucomicrobiales</taxon>
        <taxon>Verrucomicrobiaceae</taxon>
        <taxon>Prosthecobacter</taxon>
    </lineage>
</organism>
<feature type="coiled-coil region" evidence="1">
    <location>
        <begin position="113"/>
        <end position="157"/>
    </location>
</feature>
<evidence type="ECO:0000313" key="3">
    <source>
        <dbReference type="Proteomes" id="UP000590740"/>
    </source>
</evidence>
<comment type="caution">
    <text evidence="2">The sequence shown here is derived from an EMBL/GenBank/DDBJ whole genome shotgun (WGS) entry which is preliminary data.</text>
</comment>
<keyword evidence="1" id="KW-0175">Coiled coil</keyword>